<dbReference type="InterPro" id="IPR033900">
    <property type="entry name" value="Gram_neg_porin_domain"/>
</dbReference>
<evidence type="ECO:0000256" key="2">
    <source>
        <dbReference type="ARBA" id="ARBA00011233"/>
    </source>
</evidence>
<evidence type="ECO:0000256" key="10">
    <source>
        <dbReference type="ARBA" id="ARBA00023237"/>
    </source>
</evidence>
<evidence type="ECO:0000256" key="9">
    <source>
        <dbReference type="ARBA" id="ARBA00023136"/>
    </source>
</evidence>
<dbReference type="GO" id="GO:0006811">
    <property type="term" value="P:monoatomic ion transport"/>
    <property type="evidence" value="ECO:0007669"/>
    <property type="project" value="UniProtKB-KW"/>
</dbReference>
<keyword evidence="4" id="KW-1134">Transmembrane beta strand</keyword>
<evidence type="ECO:0000256" key="8">
    <source>
        <dbReference type="ARBA" id="ARBA00023114"/>
    </source>
</evidence>
<dbReference type="GO" id="GO:0046930">
    <property type="term" value="C:pore complex"/>
    <property type="evidence" value="ECO:0007669"/>
    <property type="project" value="UniProtKB-KW"/>
</dbReference>
<reference evidence="12" key="1">
    <citation type="submission" date="2020-05" db="EMBL/GenBank/DDBJ databases">
        <authorList>
            <person name="Chiriac C."/>
            <person name="Salcher M."/>
            <person name="Ghai R."/>
            <person name="Kavagutti S V."/>
        </authorList>
    </citation>
    <scope>NUCLEOTIDE SEQUENCE</scope>
</reference>
<comment type="subcellular location">
    <subcellularLocation>
        <location evidence="1">Membrane</location>
        <topology evidence="1">Multi-pass membrane protein</topology>
    </subcellularLocation>
</comment>
<evidence type="ECO:0000256" key="5">
    <source>
        <dbReference type="ARBA" id="ARBA00022692"/>
    </source>
</evidence>
<comment type="subunit">
    <text evidence="2">Homotrimer.</text>
</comment>
<dbReference type="Pfam" id="PF13609">
    <property type="entry name" value="Porin_4"/>
    <property type="match status" value="1"/>
</dbReference>
<gene>
    <name evidence="12" type="ORF">UFOVP1636_79</name>
</gene>
<keyword evidence="5" id="KW-0812">Transmembrane</keyword>
<name>A0A6J5SZH2_9CAUD</name>
<organism evidence="12">
    <name type="scientific">uncultured Caudovirales phage</name>
    <dbReference type="NCBI Taxonomy" id="2100421"/>
    <lineage>
        <taxon>Viruses</taxon>
        <taxon>Duplodnaviria</taxon>
        <taxon>Heunggongvirae</taxon>
        <taxon>Uroviricota</taxon>
        <taxon>Caudoviricetes</taxon>
        <taxon>Peduoviridae</taxon>
        <taxon>Maltschvirus</taxon>
        <taxon>Maltschvirus maltsch</taxon>
    </lineage>
</organism>
<dbReference type="InterPro" id="IPR023614">
    <property type="entry name" value="Porin_dom_sf"/>
</dbReference>
<proteinExistence type="predicted"/>
<dbReference type="CDD" id="cd00342">
    <property type="entry name" value="gram_neg_porins"/>
    <property type="match status" value="1"/>
</dbReference>
<dbReference type="PANTHER" id="PTHR34501">
    <property type="entry name" value="PROTEIN YDDL-RELATED"/>
    <property type="match status" value="1"/>
</dbReference>
<evidence type="ECO:0000259" key="11">
    <source>
        <dbReference type="Pfam" id="PF13609"/>
    </source>
</evidence>
<feature type="domain" description="Porin" evidence="11">
    <location>
        <begin position="7"/>
        <end position="276"/>
    </location>
</feature>
<sequence>MKKIAIAAMIAAASVVASAQVTVYGKLRVYEESTKVGSADAVTALTNDSSRLGFKGTEALGSGLSANFTIETGIGGDAPTASTLGDRTMQVGLSTALGSIGLGRDKHVIARTLDNYDAMGNVYGSSIAVIHAAQGSRLSNAAFITVTPMPGFTVNYQNSNSEVAGVASAQAGSIEFTRGPVSATVAMFDNGTTSTSTIYGARVNVAKTGTNVFATYSDDKVAGVTNTGKSIGVNQPLTSTLNALASYGTNDTTKAYDLGATYNLSKRTMIHARYVKEDSASTTTKFGLGMEHNF</sequence>
<keyword evidence="8" id="KW-0626">Porin</keyword>
<dbReference type="GO" id="GO:0015288">
    <property type="term" value="F:porin activity"/>
    <property type="evidence" value="ECO:0007669"/>
    <property type="project" value="UniProtKB-KW"/>
</dbReference>
<evidence type="ECO:0000256" key="1">
    <source>
        <dbReference type="ARBA" id="ARBA00004141"/>
    </source>
</evidence>
<dbReference type="PANTHER" id="PTHR34501:SF9">
    <property type="entry name" value="MAJOR OUTER MEMBRANE PROTEIN P.IA"/>
    <property type="match status" value="1"/>
</dbReference>
<evidence type="ECO:0000256" key="6">
    <source>
        <dbReference type="ARBA" id="ARBA00022729"/>
    </source>
</evidence>
<dbReference type="EMBL" id="LR797503">
    <property type="protein sequence ID" value="CAB4220933.1"/>
    <property type="molecule type" value="Genomic_DNA"/>
</dbReference>
<keyword evidence="10" id="KW-0998">Cell outer membrane</keyword>
<keyword evidence="6" id="KW-0732">Signal</keyword>
<keyword evidence="3" id="KW-0813">Transport</keyword>
<evidence type="ECO:0000313" key="12">
    <source>
        <dbReference type="EMBL" id="CAB4220933.1"/>
    </source>
</evidence>
<protein>
    <submittedName>
        <fullName evidence="12">OmpC Outer membrane protein (Porin)</fullName>
    </submittedName>
</protein>
<evidence type="ECO:0000256" key="7">
    <source>
        <dbReference type="ARBA" id="ARBA00023065"/>
    </source>
</evidence>
<dbReference type="InterPro" id="IPR050298">
    <property type="entry name" value="Gram-neg_bact_OMP"/>
</dbReference>
<evidence type="ECO:0000256" key="3">
    <source>
        <dbReference type="ARBA" id="ARBA00022448"/>
    </source>
</evidence>
<keyword evidence="7" id="KW-0406">Ion transport</keyword>
<dbReference type="Gene3D" id="2.40.160.10">
    <property type="entry name" value="Porin"/>
    <property type="match status" value="1"/>
</dbReference>
<dbReference type="SUPFAM" id="SSF56935">
    <property type="entry name" value="Porins"/>
    <property type="match status" value="1"/>
</dbReference>
<evidence type="ECO:0000256" key="4">
    <source>
        <dbReference type="ARBA" id="ARBA00022452"/>
    </source>
</evidence>
<keyword evidence="9" id="KW-0472">Membrane</keyword>
<accession>A0A6J5SZH2</accession>